<dbReference type="Proteomes" id="UP000663891">
    <property type="component" value="Unassembled WGS sequence"/>
</dbReference>
<evidence type="ECO:0000313" key="4">
    <source>
        <dbReference type="Proteomes" id="UP000663891"/>
    </source>
</evidence>
<evidence type="ECO:0000313" key="3">
    <source>
        <dbReference type="EMBL" id="CAF3482538.1"/>
    </source>
</evidence>
<dbReference type="Proteomes" id="UP000663881">
    <property type="component" value="Unassembled WGS sequence"/>
</dbReference>
<sequence>MKFCGCLTVEKESRDENSKKKYVKRYFLKRDLSSNNNNGSTMSINTSTNQSSLESIDKVVRSDNRHDTSKRRSVTFANDSETEQRKFLRLNQVKRGSIAELQFHENKRAKSSPNVNNFVTKMNTSYETTTGDELDTSQQKKSVIRRRKRSKSPRKQLPAELLDAIKFDLVESGGLDDNQLKIIPYENIKTSSQPMRISISSYSSRQQQRRRRCSSPFNRAVVHSASSHVLHYPAQPSIVCIAQVKSTKASSITIKTANCM</sequence>
<evidence type="ECO:0000256" key="1">
    <source>
        <dbReference type="SAM" id="MobiDB-lite"/>
    </source>
</evidence>
<name>A0A815GBI1_9BILA</name>
<dbReference type="EMBL" id="CAJOAY010000008">
    <property type="protein sequence ID" value="CAF3482538.1"/>
    <property type="molecule type" value="Genomic_DNA"/>
</dbReference>
<feature type="region of interest" description="Disordered" evidence="1">
    <location>
        <begin position="127"/>
        <end position="155"/>
    </location>
</feature>
<comment type="caution">
    <text evidence="2">The sequence shown here is derived from an EMBL/GenBank/DDBJ whole genome shotgun (WGS) entry which is preliminary data.</text>
</comment>
<proteinExistence type="predicted"/>
<dbReference type="AlphaFoldDB" id="A0A815GBI1"/>
<dbReference type="EMBL" id="CAJNON010000621">
    <property type="protein sequence ID" value="CAF1336464.1"/>
    <property type="molecule type" value="Genomic_DNA"/>
</dbReference>
<feature type="compositionally biased region" description="Basic and acidic residues" evidence="1">
    <location>
        <begin position="55"/>
        <end position="67"/>
    </location>
</feature>
<feature type="compositionally biased region" description="Polar residues" evidence="1">
    <location>
        <begin position="34"/>
        <end position="54"/>
    </location>
</feature>
<dbReference type="OrthoDB" id="10050119at2759"/>
<feature type="compositionally biased region" description="Basic residues" evidence="1">
    <location>
        <begin position="142"/>
        <end position="154"/>
    </location>
</feature>
<feature type="region of interest" description="Disordered" evidence="1">
    <location>
        <begin position="34"/>
        <end position="81"/>
    </location>
</feature>
<reference evidence="2" key="1">
    <citation type="submission" date="2021-02" db="EMBL/GenBank/DDBJ databases">
        <authorList>
            <person name="Nowell W R."/>
        </authorList>
    </citation>
    <scope>NUCLEOTIDE SEQUENCE</scope>
</reference>
<gene>
    <name evidence="3" type="ORF">OKA104_LOCUS405</name>
    <name evidence="2" type="ORF">VCS650_LOCUS32976</name>
</gene>
<accession>A0A815GBI1</accession>
<protein>
    <submittedName>
        <fullName evidence="2">Uncharacterized protein</fullName>
    </submittedName>
</protein>
<organism evidence="2 4">
    <name type="scientific">Adineta steineri</name>
    <dbReference type="NCBI Taxonomy" id="433720"/>
    <lineage>
        <taxon>Eukaryota</taxon>
        <taxon>Metazoa</taxon>
        <taxon>Spiralia</taxon>
        <taxon>Gnathifera</taxon>
        <taxon>Rotifera</taxon>
        <taxon>Eurotatoria</taxon>
        <taxon>Bdelloidea</taxon>
        <taxon>Adinetida</taxon>
        <taxon>Adinetidae</taxon>
        <taxon>Adineta</taxon>
    </lineage>
</organism>
<evidence type="ECO:0000313" key="2">
    <source>
        <dbReference type="EMBL" id="CAF1336464.1"/>
    </source>
</evidence>